<sequence length="63" mass="7027">MSALSSMVYMVYAGVRPTVVSCGPVRFNNSHEACERLSELMATTSCTPELEYQFKSVNVEVYL</sequence>
<keyword evidence="2" id="KW-1185">Reference proteome</keyword>
<gene>
    <name evidence="1" type="ORF">NBR_LOCUS3852</name>
</gene>
<dbReference type="AlphaFoldDB" id="A0A0N4XMU7"/>
<reference evidence="1 2" key="2">
    <citation type="submission" date="2018-11" db="EMBL/GenBank/DDBJ databases">
        <authorList>
            <consortium name="Pathogen Informatics"/>
        </authorList>
    </citation>
    <scope>NUCLEOTIDE SEQUENCE [LARGE SCALE GENOMIC DNA]</scope>
</reference>
<dbReference type="STRING" id="27835.A0A0N4XMU7"/>
<dbReference type="Proteomes" id="UP000271162">
    <property type="component" value="Unassembled WGS sequence"/>
</dbReference>
<name>A0A0N4XMU7_NIPBR</name>
<dbReference type="WBParaSite" id="NBR_0000384901-mRNA-1">
    <property type="protein sequence ID" value="NBR_0000384901-mRNA-1"/>
    <property type="gene ID" value="NBR_0000384901"/>
</dbReference>
<protein>
    <submittedName>
        <fullName evidence="3">WS_DGAT_C domain-containing protein</fullName>
    </submittedName>
</protein>
<evidence type="ECO:0000313" key="2">
    <source>
        <dbReference type="Proteomes" id="UP000271162"/>
    </source>
</evidence>
<reference evidence="3" key="1">
    <citation type="submission" date="2017-02" db="UniProtKB">
        <authorList>
            <consortium name="WormBaseParasite"/>
        </authorList>
    </citation>
    <scope>IDENTIFICATION</scope>
</reference>
<organism evidence="3">
    <name type="scientific">Nippostrongylus brasiliensis</name>
    <name type="common">Rat hookworm</name>
    <dbReference type="NCBI Taxonomy" id="27835"/>
    <lineage>
        <taxon>Eukaryota</taxon>
        <taxon>Metazoa</taxon>
        <taxon>Ecdysozoa</taxon>
        <taxon>Nematoda</taxon>
        <taxon>Chromadorea</taxon>
        <taxon>Rhabditida</taxon>
        <taxon>Rhabditina</taxon>
        <taxon>Rhabditomorpha</taxon>
        <taxon>Strongyloidea</taxon>
        <taxon>Heligmosomidae</taxon>
        <taxon>Nippostrongylus</taxon>
    </lineage>
</organism>
<evidence type="ECO:0000313" key="1">
    <source>
        <dbReference type="EMBL" id="VDL67441.1"/>
    </source>
</evidence>
<dbReference type="EMBL" id="UYSL01006305">
    <property type="protein sequence ID" value="VDL67441.1"/>
    <property type="molecule type" value="Genomic_DNA"/>
</dbReference>
<proteinExistence type="predicted"/>
<evidence type="ECO:0000313" key="3">
    <source>
        <dbReference type="WBParaSite" id="NBR_0000384901-mRNA-1"/>
    </source>
</evidence>
<accession>A0A0N4XMU7</accession>